<sequence>MIRFPFRLPRCKEAIGDASRVAAPSIPPNKSQNCPDSGSFLYGLDCEFGLIKSSTLSTCSWSSALAERPYQGKLPCLECSVSDPESLHGR</sequence>
<name>A0AAN9QAR6_CANGL</name>
<protein>
    <submittedName>
        <fullName evidence="1">Uncharacterized protein</fullName>
    </submittedName>
</protein>
<keyword evidence="2" id="KW-1185">Reference proteome</keyword>
<dbReference type="AlphaFoldDB" id="A0AAN9QAR6"/>
<gene>
    <name evidence="1" type="ORF">VNO77_27709</name>
</gene>
<evidence type="ECO:0000313" key="2">
    <source>
        <dbReference type="Proteomes" id="UP001367508"/>
    </source>
</evidence>
<dbReference type="EMBL" id="JAYMYQ010000006">
    <property type="protein sequence ID" value="KAK7324183.1"/>
    <property type="molecule type" value="Genomic_DNA"/>
</dbReference>
<accession>A0AAN9QAR6</accession>
<evidence type="ECO:0000313" key="1">
    <source>
        <dbReference type="EMBL" id="KAK7324183.1"/>
    </source>
</evidence>
<reference evidence="1 2" key="1">
    <citation type="submission" date="2024-01" db="EMBL/GenBank/DDBJ databases">
        <title>The genomes of 5 underutilized Papilionoideae crops provide insights into root nodulation and disease resistanc.</title>
        <authorList>
            <person name="Jiang F."/>
        </authorList>
    </citation>
    <scope>NUCLEOTIDE SEQUENCE [LARGE SCALE GENOMIC DNA]</scope>
    <source>
        <strain evidence="1">LVBAO_FW01</strain>
        <tissue evidence="1">Leaves</tissue>
    </source>
</reference>
<proteinExistence type="predicted"/>
<dbReference type="Proteomes" id="UP001367508">
    <property type="component" value="Unassembled WGS sequence"/>
</dbReference>
<comment type="caution">
    <text evidence="1">The sequence shown here is derived from an EMBL/GenBank/DDBJ whole genome shotgun (WGS) entry which is preliminary data.</text>
</comment>
<organism evidence="1 2">
    <name type="scientific">Canavalia gladiata</name>
    <name type="common">Sword bean</name>
    <name type="synonym">Dolichos gladiatus</name>
    <dbReference type="NCBI Taxonomy" id="3824"/>
    <lineage>
        <taxon>Eukaryota</taxon>
        <taxon>Viridiplantae</taxon>
        <taxon>Streptophyta</taxon>
        <taxon>Embryophyta</taxon>
        <taxon>Tracheophyta</taxon>
        <taxon>Spermatophyta</taxon>
        <taxon>Magnoliopsida</taxon>
        <taxon>eudicotyledons</taxon>
        <taxon>Gunneridae</taxon>
        <taxon>Pentapetalae</taxon>
        <taxon>rosids</taxon>
        <taxon>fabids</taxon>
        <taxon>Fabales</taxon>
        <taxon>Fabaceae</taxon>
        <taxon>Papilionoideae</taxon>
        <taxon>50 kb inversion clade</taxon>
        <taxon>NPAAA clade</taxon>
        <taxon>indigoferoid/millettioid clade</taxon>
        <taxon>Phaseoleae</taxon>
        <taxon>Canavalia</taxon>
    </lineage>
</organism>